<accession>A0ACB8UNI3</accession>
<name>A0ACB8UNI3_9EURO</name>
<protein>
    <submittedName>
        <fullName evidence="1">Uncharacterized protein</fullName>
    </submittedName>
</protein>
<sequence>MEFPQLEPLVHSTESGLRLSYELPHRVYSTKVYPIQSPNGSTIIIYGHDTGIHVLWRGGKRIKPYKEEEEKENIESQNDGNDDVIMIIDSDEEDDAQVEKETPAPAIEFEEEEDEIDPNCPFLNIIARYDIHLGVKVSRVSIPSILPDAIRSPDSVPQVLSKTILITACCADSSVRLIAAPIIPPPPADSPYSWDLQTLTIPSQSIQAIPPQASMTITCERPASNVESRSRSRSNAEALRKSTEKWKLLVAVHSAEASGKLSIYQIPFNEQETKVFCPYTLSNDHLFPVQQLYLASPATSVSFNPSQFPSYRHAFLLLGFETGSVDLYSCLPPDPRNLSTADKRKSKADVEKGGVRTKLLFTFFTDFDSSSAAPLRRKGLVDARWVLGGRAIMALTTEGEWGLWDIELSGSNQKNLVPGSSVSAGQLGLFALRGRVSSPEALSKTQSTRAPPVVGQHKSKFAPMTPSTRRIREEALFKGSPQHSTPINHSYRGGISVIPTNQGWDKPVDESILIWHGDKNIQIPSLLSLWKASNSQLTVSFDSPRMCKPSDVKDIDTLGELETGISYISTYSPSPTQSLYPDIIITAESRLIILASKLRVPETKEENEHREEHVTTGEVDQTLLQKGELDLDGMDRVLAGMADSIHGGRPNLLRNSQNTFFA</sequence>
<gene>
    <name evidence="1" type="ORF">LOY88_006366</name>
</gene>
<reference evidence="1" key="1">
    <citation type="journal article" date="2022" name="bioRxiv">
        <title>Population genetic analysis of Ophidiomyces ophidiicola, the causative agent of snake fungal disease, indicates recent introductions to the USA.</title>
        <authorList>
            <person name="Ladner J.T."/>
            <person name="Palmer J.M."/>
            <person name="Ettinger C.L."/>
            <person name="Stajich J.E."/>
            <person name="Farrell T.M."/>
            <person name="Glorioso B.M."/>
            <person name="Lawson B."/>
            <person name="Price S.J."/>
            <person name="Stengle A.G."/>
            <person name="Grear D.A."/>
            <person name="Lorch J.M."/>
        </authorList>
    </citation>
    <scope>NUCLEOTIDE SEQUENCE</scope>
    <source>
        <strain evidence="1">NWHC 24266-5</strain>
    </source>
</reference>
<proteinExistence type="predicted"/>
<evidence type="ECO:0000313" key="1">
    <source>
        <dbReference type="EMBL" id="KAI2382054.1"/>
    </source>
</evidence>
<organism evidence="1">
    <name type="scientific">Ophidiomyces ophidiicola</name>
    <dbReference type="NCBI Taxonomy" id="1387563"/>
    <lineage>
        <taxon>Eukaryota</taxon>
        <taxon>Fungi</taxon>
        <taxon>Dikarya</taxon>
        <taxon>Ascomycota</taxon>
        <taxon>Pezizomycotina</taxon>
        <taxon>Eurotiomycetes</taxon>
        <taxon>Eurotiomycetidae</taxon>
        <taxon>Onygenales</taxon>
        <taxon>Onygenaceae</taxon>
        <taxon>Ophidiomyces</taxon>
    </lineage>
</organism>
<comment type="caution">
    <text evidence="1">The sequence shown here is derived from an EMBL/GenBank/DDBJ whole genome shotgun (WGS) entry which is preliminary data.</text>
</comment>
<dbReference type="EMBL" id="JALBCA010000148">
    <property type="protein sequence ID" value="KAI2382054.1"/>
    <property type="molecule type" value="Genomic_DNA"/>
</dbReference>